<evidence type="ECO:0000313" key="2">
    <source>
        <dbReference type="Proteomes" id="UP000007148"/>
    </source>
</evidence>
<proteinExistence type="predicted"/>
<organism evidence="1 2">
    <name type="scientific">Serendipita indica (strain DSM 11827)</name>
    <name type="common">Root endophyte fungus</name>
    <name type="synonym">Piriformospora indica</name>
    <dbReference type="NCBI Taxonomy" id="1109443"/>
    <lineage>
        <taxon>Eukaryota</taxon>
        <taxon>Fungi</taxon>
        <taxon>Dikarya</taxon>
        <taxon>Basidiomycota</taxon>
        <taxon>Agaricomycotina</taxon>
        <taxon>Agaricomycetes</taxon>
        <taxon>Sebacinales</taxon>
        <taxon>Serendipitaceae</taxon>
        <taxon>Serendipita</taxon>
    </lineage>
</organism>
<comment type="caution">
    <text evidence="1">The sequence shown here is derived from an EMBL/GenBank/DDBJ whole genome shotgun (WGS) entry which is preliminary data.</text>
</comment>
<keyword evidence="2" id="KW-1185">Reference proteome</keyword>
<dbReference type="Proteomes" id="UP000007148">
    <property type="component" value="Unassembled WGS sequence"/>
</dbReference>
<evidence type="ECO:0000313" key="1">
    <source>
        <dbReference type="EMBL" id="CCA77569.1"/>
    </source>
</evidence>
<dbReference type="EMBL" id="CAFZ01001737">
    <property type="protein sequence ID" value="CCA77569.1"/>
    <property type="molecule type" value="Genomic_DNA"/>
</dbReference>
<dbReference type="HOGENOM" id="CLU_222534_0_0_1"/>
<sequence>MSSVPNGVKGT</sequence>
<name>G4U1X6_SERID</name>
<gene>
    <name evidence="1" type="ORF">PIIN_11546</name>
</gene>
<protein>
    <submittedName>
        <fullName evidence="1">Uncharacterized protein</fullName>
    </submittedName>
</protein>
<dbReference type="InParanoid" id="G4U1X6"/>
<reference evidence="1 2" key="1">
    <citation type="journal article" date="2011" name="PLoS Pathog.">
        <title>Endophytic Life Strategies Decoded by Genome and Transcriptome Analyses of the Mutualistic Root Symbiont Piriformospora indica.</title>
        <authorList>
            <person name="Zuccaro A."/>
            <person name="Lahrmann U."/>
            <person name="Guldener U."/>
            <person name="Langen G."/>
            <person name="Pfiffi S."/>
            <person name="Biedenkopf D."/>
            <person name="Wong P."/>
            <person name="Samans B."/>
            <person name="Grimm C."/>
            <person name="Basiewicz M."/>
            <person name="Murat C."/>
            <person name="Martin F."/>
            <person name="Kogel K.H."/>
        </authorList>
    </citation>
    <scope>NUCLEOTIDE SEQUENCE [LARGE SCALE GENOMIC DNA]</scope>
    <source>
        <strain evidence="1 2">DSM 11827</strain>
    </source>
</reference>
<accession>G4U1X6</accession>